<dbReference type="EMBL" id="FNPB01000010">
    <property type="protein sequence ID" value="SDY27211.1"/>
    <property type="molecule type" value="Genomic_DNA"/>
</dbReference>
<accession>A0A1H3IHR8</accession>
<proteinExistence type="predicted"/>
<evidence type="ECO:0000313" key="2">
    <source>
        <dbReference type="EMBL" id="SDY27211.1"/>
    </source>
</evidence>
<dbReference type="InterPro" id="IPR007210">
    <property type="entry name" value="ABC_Gly_betaine_transp_sub-bd"/>
</dbReference>
<dbReference type="STRING" id="660517.SAMN04487946_1105"/>
<dbReference type="Proteomes" id="UP000199170">
    <property type="component" value="Unassembled WGS sequence"/>
</dbReference>
<protein>
    <submittedName>
        <fullName evidence="2">Osmoprotectant transport system substrate-binding protein</fullName>
    </submittedName>
</protein>
<dbReference type="PROSITE" id="PS51318">
    <property type="entry name" value="TAT"/>
    <property type="match status" value="1"/>
</dbReference>
<feature type="domain" description="ABC-type glycine betaine transport system substrate-binding" evidence="1">
    <location>
        <begin position="39"/>
        <end position="312"/>
    </location>
</feature>
<dbReference type="InterPro" id="IPR006311">
    <property type="entry name" value="TAT_signal"/>
</dbReference>
<reference evidence="3" key="1">
    <citation type="submission" date="2016-10" db="EMBL/GenBank/DDBJ databases">
        <authorList>
            <person name="Varghese N."/>
            <person name="Submissions S."/>
        </authorList>
    </citation>
    <scope>NUCLEOTIDE SEQUENCE [LARGE SCALE GENOMIC DNA]</scope>
    <source>
        <strain evidence="3">CGMCC 1.10118</strain>
    </source>
</reference>
<dbReference type="GO" id="GO:0022857">
    <property type="term" value="F:transmembrane transporter activity"/>
    <property type="evidence" value="ECO:0007669"/>
    <property type="project" value="InterPro"/>
</dbReference>
<evidence type="ECO:0000259" key="1">
    <source>
        <dbReference type="Pfam" id="PF04069"/>
    </source>
</evidence>
<evidence type="ECO:0000313" key="3">
    <source>
        <dbReference type="Proteomes" id="UP000199170"/>
    </source>
</evidence>
<dbReference type="RefSeq" id="WP_089768202.1">
    <property type="nucleotide sequence ID" value="NZ_FNPB01000010.1"/>
</dbReference>
<dbReference type="AlphaFoldDB" id="A0A1H3IHR8"/>
<dbReference type="SUPFAM" id="SSF53850">
    <property type="entry name" value="Periplasmic binding protein-like II"/>
    <property type="match status" value="1"/>
</dbReference>
<dbReference type="Gene3D" id="3.40.190.120">
    <property type="entry name" value="Osmoprotection protein (prox), domain 2"/>
    <property type="match status" value="1"/>
</dbReference>
<sequence>MANTRRDVLKRGLAASGATVLGSLAGCTGTLTGGGSTTTVTAASMQWTEAELMGYLGFESIKANTEAEIEDELSLGGSMQCFQALNNGEIGFYHLYTAGAYATIPPKHDEIPSDPEEVYQQAKQEMQEEHDLRYLQRANFNNTYALAVRPGWQEETGVETISDLADYLNSGNTDITVVLGPEFAEREDGWPGVTDSYGFTGAAEELNIRKIGANLTYQVLGEGEADVGMVFTTNPKIQQYDLVVLEDDQNFFAPYNPAPLASPDAVPSGSAVEEALNAPMAALSSEEKVIELNARIALDGEDVQDVAVDFLESEGII</sequence>
<dbReference type="GO" id="GO:0043190">
    <property type="term" value="C:ATP-binding cassette (ABC) transporter complex"/>
    <property type="evidence" value="ECO:0007669"/>
    <property type="project" value="InterPro"/>
</dbReference>
<gene>
    <name evidence="2" type="ORF">SAMN04487946_1105</name>
</gene>
<dbReference type="Gene3D" id="3.40.190.10">
    <property type="entry name" value="Periplasmic binding protein-like II"/>
    <property type="match status" value="1"/>
</dbReference>
<dbReference type="CDD" id="cd13528">
    <property type="entry name" value="PBP2_osmoprotectants"/>
    <property type="match status" value="1"/>
</dbReference>
<dbReference type="OrthoDB" id="76236at2157"/>
<organism evidence="2 3">
    <name type="scientific">Halobellus clavatus</name>
    <dbReference type="NCBI Taxonomy" id="660517"/>
    <lineage>
        <taxon>Archaea</taxon>
        <taxon>Methanobacteriati</taxon>
        <taxon>Methanobacteriota</taxon>
        <taxon>Stenosarchaea group</taxon>
        <taxon>Halobacteria</taxon>
        <taxon>Halobacteriales</taxon>
        <taxon>Haloferacaceae</taxon>
        <taxon>Halobellus</taxon>
    </lineage>
</organism>
<dbReference type="Pfam" id="PF04069">
    <property type="entry name" value="OpuAC"/>
    <property type="match status" value="1"/>
</dbReference>
<dbReference type="PROSITE" id="PS51257">
    <property type="entry name" value="PROKAR_LIPOPROTEIN"/>
    <property type="match status" value="1"/>
</dbReference>
<keyword evidence="3" id="KW-1185">Reference proteome</keyword>
<name>A0A1H3IHR8_9EURY</name>